<gene>
    <name evidence="1" type="ORF">CPELLU_LOCUS3564</name>
</gene>
<evidence type="ECO:0000313" key="2">
    <source>
        <dbReference type="Proteomes" id="UP000789759"/>
    </source>
</evidence>
<comment type="caution">
    <text evidence="1">The sequence shown here is derived from an EMBL/GenBank/DDBJ whole genome shotgun (WGS) entry which is preliminary data.</text>
</comment>
<dbReference type="EMBL" id="CAJVQA010001754">
    <property type="protein sequence ID" value="CAG8524825.1"/>
    <property type="molecule type" value="Genomic_DNA"/>
</dbReference>
<evidence type="ECO:0000313" key="1">
    <source>
        <dbReference type="EMBL" id="CAG8524825.1"/>
    </source>
</evidence>
<dbReference type="Proteomes" id="UP000789759">
    <property type="component" value="Unassembled WGS sequence"/>
</dbReference>
<reference evidence="1" key="1">
    <citation type="submission" date="2021-06" db="EMBL/GenBank/DDBJ databases">
        <authorList>
            <person name="Kallberg Y."/>
            <person name="Tangrot J."/>
            <person name="Rosling A."/>
        </authorList>
    </citation>
    <scope>NUCLEOTIDE SEQUENCE</scope>
    <source>
        <strain evidence="1">FL966</strain>
    </source>
</reference>
<accession>A0A9N9FBX4</accession>
<proteinExistence type="predicted"/>
<sequence>MLESPKYNEKTKEHVCEKKAIHPKNRTVFDFMIHPSNDESEVVESPLLDIAEPEVKRCNGTNSETTQAEFDFVESLFKKNCIEGISDPNDYFVWGDLIDMYVSEQKFSRNEIYNAIQATIAYLAKYEVNLVELDGEVVKLINLIDQAVTKSLILYRNINFLSYSLNTLALNTKFFNLFLGFLAKPAMGINKEIIDPILWHVLNIICNKNEELNEYIWNWWAYLVQRPENKPQTILVLKSTLQQCRKNIITNFIGDKVLGSYLYFATSDLEKILGCFNSAIQA</sequence>
<organism evidence="1 2">
    <name type="scientific">Cetraspora pellucida</name>
    <dbReference type="NCBI Taxonomy" id="1433469"/>
    <lineage>
        <taxon>Eukaryota</taxon>
        <taxon>Fungi</taxon>
        <taxon>Fungi incertae sedis</taxon>
        <taxon>Mucoromycota</taxon>
        <taxon>Glomeromycotina</taxon>
        <taxon>Glomeromycetes</taxon>
        <taxon>Diversisporales</taxon>
        <taxon>Gigasporaceae</taxon>
        <taxon>Cetraspora</taxon>
    </lineage>
</organism>
<keyword evidence="2" id="KW-1185">Reference proteome</keyword>
<dbReference type="AlphaFoldDB" id="A0A9N9FBX4"/>
<protein>
    <submittedName>
        <fullName evidence="1">22720_t:CDS:1</fullName>
    </submittedName>
</protein>
<name>A0A9N9FBX4_9GLOM</name>
<dbReference type="OrthoDB" id="2381483at2759"/>